<dbReference type="RefSeq" id="WP_131447586.1">
    <property type="nucleotide sequence ID" value="NZ_SJZB01000042.1"/>
</dbReference>
<evidence type="ECO:0000313" key="4">
    <source>
        <dbReference type="Proteomes" id="UP000295443"/>
    </source>
</evidence>
<dbReference type="Pfam" id="PF13173">
    <property type="entry name" value="AAA_14"/>
    <property type="match status" value="1"/>
</dbReference>
<gene>
    <name evidence="3" type="ORF">EZJ19_11170</name>
</gene>
<dbReference type="InterPro" id="IPR027417">
    <property type="entry name" value="P-loop_NTPase"/>
</dbReference>
<evidence type="ECO:0000259" key="1">
    <source>
        <dbReference type="Pfam" id="PF13173"/>
    </source>
</evidence>
<name>A0A4R1B3Z1_9PROT</name>
<feature type="domain" description="AAA" evidence="1">
    <location>
        <begin position="56"/>
        <end position="188"/>
    </location>
</feature>
<dbReference type="Gene3D" id="3.40.50.300">
    <property type="entry name" value="P-loop containing nucleotide triphosphate hydrolases"/>
    <property type="match status" value="1"/>
</dbReference>
<keyword evidence="4" id="KW-1185">Reference proteome</keyword>
<comment type="caution">
    <text evidence="3">The sequence shown here is derived from an EMBL/GenBank/DDBJ whole genome shotgun (WGS) entry which is preliminary data.</text>
</comment>
<evidence type="ECO:0000313" key="3">
    <source>
        <dbReference type="EMBL" id="TCJ12794.1"/>
    </source>
</evidence>
<dbReference type="PANTHER" id="PTHR33295">
    <property type="entry name" value="ATPASE"/>
    <property type="match status" value="1"/>
</dbReference>
<keyword evidence="3" id="KW-0067">ATP-binding</keyword>
<dbReference type="SUPFAM" id="SSF52540">
    <property type="entry name" value="P-loop containing nucleoside triphosphate hydrolases"/>
    <property type="match status" value="1"/>
</dbReference>
<dbReference type="GO" id="GO:0005524">
    <property type="term" value="F:ATP binding"/>
    <property type="evidence" value="ECO:0007669"/>
    <property type="project" value="UniProtKB-KW"/>
</dbReference>
<dbReference type="InterPro" id="IPR041682">
    <property type="entry name" value="AAA_14"/>
</dbReference>
<protein>
    <submittedName>
        <fullName evidence="3">ATP-binding protein</fullName>
    </submittedName>
</protein>
<sequence length="483" mass="54518">MAKPFEIPLVDVQKRLALDNPWWVAGGTIDSERRDWPRRAYFASFMELVRTVEVARAVVLIGPRRVGKTVMLAQAVQALLDDGVPGTAILYLSLDTPLYSGRSLEGLVRTFMELHRHGSDRRLWVFFDEIQYLKDWEVHLKSLVDTFRSVRFVASGSAAAALRMKSRESGAGRFTDFMLPPLTFAEYLAFAGREDALIVEEPAEAGRAPAYRATSIEALNAEFVNYLNYGGFPEAVMNPAVRANPARFLRQDIVDKVLLKDLPSLYGIGDTQELNRFFNVLAYNTSDELSPEGLAKDTGIGKQKLLDYLEYLEAAFLIKRVHRVDESARRMQRARTFKVYLTNPSIRAALFGYVGAGEPAMGALAETAVWSQWLHSTSMIQSLHYARWRQGRSDLEVDLVSLDIRTQKPRFAVEIKWSDAAYSNWGELRGIREFAARHELSRRPLVTTLTQAGQGRDGTTEIEFMPTSLHCYTIARNLLRVAV</sequence>
<reference evidence="3 4" key="1">
    <citation type="submission" date="2019-03" db="EMBL/GenBank/DDBJ databases">
        <title>Genome sequence of Thiobacillaceae bacterium LSR1, a sulfur-oxidizing bacterium isolated from freshwater sediment.</title>
        <authorList>
            <person name="Li S."/>
        </authorList>
    </citation>
    <scope>NUCLEOTIDE SEQUENCE [LARGE SCALE GENOMIC DNA]</scope>
    <source>
        <strain evidence="3 4">LSR1</strain>
    </source>
</reference>
<dbReference type="OrthoDB" id="9771844at2"/>
<evidence type="ECO:0000259" key="2">
    <source>
        <dbReference type="Pfam" id="PF13635"/>
    </source>
</evidence>
<dbReference type="Pfam" id="PF13635">
    <property type="entry name" value="DUF4143"/>
    <property type="match status" value="1"/>
</dbReference>
<proteinExistence type="predicted"/>
<dbReference type="Proteomes" id="UP000295443">
    <property type="component" value="Unassembled WGS sequence"/>
</dbReference>
<organism evidence="3 4">
    <name type="scientific">Parasulfuritortus cantonensis</name>
    <dbReference type="NCBI Taxonomy" id="2528202"/>
    <lineage>
        <taxon>Bacteria</taxon>
        <taxon>Pseudomonadati</taxon>
        <taxon>Pseudomonadota</taxon>
        <taxon>Betaproteobacteria</taxon>
        <taxon>Nitrosomonadales</taxon>
        <taxon>Thiobacillaceae</taxon>
        <taxon>Parasulfuritortus</taxon>
    </lineage>
</organism>
<dbReference type="EMBL" id="SJZB01000042">
    <property type="protein sequence ID" value="TCJ12794.1"/>
    <property type="molecule type" value="Genomic_DNA"/>
</dbReference>
<accession>A0A4R1B3Z1</accession>
<dbReference type="InterPro" id="IPR025420">
    <property type="entry name" value="DUF4143"/>
</dbReference>
<feature type="domain" description="DUF4143" evidence="2">
    <location>
        <begin position="260"/>
        <end position="418"/>
    </location>
</feature>
<dbReference type="PANTHER" id="PTHR33295:SF8">
    <property type="entry name" value="AAA+ ATPASE DOMAIN-CONTAINING PROTEIN"/>
    <property type="match status" value="1"/>
</dbReference>
<dbReference type="AlphaFoldDB" id="A0A4R1B3Z1"/>
<keyword evidence="3" id="KW-0547">Nucleotide-binding</keyword>